<dbReference type="PROSITE" id="PS51194">
    <property type="entry name" value="HELICASE_CTER"/>
    <property type="match status" value="1"/>
</dbReference>
<dbReference type="GO" id="GO:0003676">
    <property type="term" value="F:nucleic acid binding"/>
    <property type="evidence" value="ECO:0007669"/>
    <property type="project" value="InterPro"/>
</dbReference>
<dbReference type="FunCoup" id="A0A317XGQ1">
    <property type="interactions" value="238"/>
</dbReference>
<feature type="region of interest" description="Disordered" evidence="3">
    <location>
        <begin position="1"/>
        <end position="59"/>
    </location>
</feature>
<dbReference type="OrthoDB" id="18781at2759"/>
<accession>A0A317XGQ1</accession>
<dbReference type="InterPro" id="IPR001650">
    <property type="entry name" value="Helicase_C-like"/>
</dbReference>
<dbReference type="GO" id="GO:0005634">
    <property type="term" value="C:nucleus"/>
    <property type="evidence" value="ECO:0007669"/>
    <property type="project" value="TreeGrafter"/>
</dbReference>
<dbReference type="Pfam" id="PF08839">
    <property type="entry name" value="CDT1"/>
    <property type="match status" value="1"/>
</dbReference>
<keyword evidence="1" id="KW-0547">Nucleotide-binding</keyword>
<evidence type="ECO:0000259" key="5">
    <source>
        <dbReference type="PROSITE" id="PS51194"/>
    </source>
</evidence>
<feature type="compositionally biased region" description="Polar residues" evidence="3">
    <location>
        <begin position="247"/>
        <end position="258"/>
    </location>
</feature>
<feature type="region of interest" description="Disordered" evidence="3">
    <location>
        <begin position="1484"/>
        <end position="1528"/>
    </location>
</feature>
<dbReference type="InterPro" id="IPR055227">
    <property type="entry name" value="HRQ1_WHD"/>
</dbReference>
<dbReference type="SMART" id="SM00490">
    <property type="entry name" value="HELICc"/>
    <property type="match status" value="1"/>
</dbReference>
<protein>
    <submittedName>
        <fullName evidence="6">P-loop containing nucleoside triphosphate hydrolase protein</fullName>
    </submittedName>
</protein>
<dbReference type="SMART" id="SM01075">
    <property type="entry name" value="CDT1"/>
    <property type="match status" value="1"/>
</dbReference>
<dbReference type="PANTHER" id="PTHR47957">
    <property type="entry name" value="ATP-DEPENDENT HELICASE HRQ1"/>
    <property type="match status" value="1"/>
</dbReference>
<feature type="compositionally biased region" description="Basic residues" evidence="3">
    <location>
        <begin position="1"/>
        <end position="13"/>
    </location>
</feature>
<dbReference type="InterPro" id="IPR011545">
    <property type="entry name" value="DEAD/DEAH_box_helicase_dom"/>
</dbReference>
<evidence type="ECO:0000256" key="3">
    <source>
        <dbReference type="SAM" id="MobiDB-lite"/>
    </source>
</evidence>
<dbReference type="Pfam" id="PF00271">
    <property type="entry name" value="Helicase_C"/>
    <property type="match status" value="1"/>
</dbReference>
<reference evidence="6 7" key="1">
    <citation type="journal article" date="2018" name="Mol. Biol. Evol.">
        <title>Broad Genomic Sampling Reveals a Smut Pathogenic Ancestry of the Fungal Clade Ustilaginomycotina.</title>
        <authorList>
            <person name="Kijpornyongpan T."/>
            <person name="Mondo S.J."/>
            <person name="Barry K."/>
            <person name="Sandor L."/>
            <person name="Lee J."/>
            <person name="Lipzen A."/>
            <person name="Pangilinan J."/>
            <person name="LaButti K."/>
            <person name="Hainaut M."/>
            <person name="Henrissat B."/>
            <person name="Grigoriev I.V."/>
            <person name="Spatafora J.W."/>
            <person name="Aime M.C."/>
        </authorList>
    </citation>
    <scope>NUCLEOTIDE SEQUENCE [LARGE SCALE GENOMIC DNA]</scope>
    <source>
        <strain evidence="6 7">MCA 3645</strain>
    </source>
</reference>
<evidence type="ECO:0000313" key="7">
    <source>
        <dbReference type="Proteomes" id="UP000246740"/>
    </source>
</evidence>
<feature type="domain" description="Helicase ATP-binding" evidence="4">
    <location>
        <begin position="700"/>
        <end position="883"/>
    </location>
</feature>
<evidence type="ECO:0000256" key="1">
    <source>
        <dbReference type="ARBA" id="ARBA00022741"/>
    </source>
</evidence>
<dbReference type="Pfam" id="PF09369">
    <property type="entry name" value="MZB"/>
    <property type="match status" value="1"/>
</dbReference>
<dbReference type="GO" id="GO:0016787">
    <property type="term" value="F:hydrolase activity"/>
    <property type="evidence" value="ECO:0007669"/>
    <property type="project" value="UniProtKB-KW"/>
</dbReference>
<dbReference type="GO" id="GO:0006289">
    <property type="term" value="P:nucleotide-excision repair"/>
    <property type="evidence" value="ECO:0007669"/>
    <property type="project" value="TreeGrafter"/>
</dbReference>
<dbReference type="SMART" id="SM00487">
    <property type="entry name" value="DEXDc"/>
    <property type="match status" value="1"/>
</dbReference>
<gene>
    <name evidence="6" type="ORF">BCV70DRAFT_166859</name>
</gene>
<dbReference type="PROSITE" id="PS51192">
    <property type="entry name" value="HELICASE_ATP_BIND_1"/>
    <property type="match status" value="1"/>
</dbReference>
<dbReference type="SUPFAM" id="SSF46785">
    <property type="entry name" value="Winged helix' DNA-binding domain"/>
    <property type="match status" value="1"/>
</dbReference>
<feature type="compositionally biased region" description="Basic and acidic residues" evidence="3">
    <location>
        <begin position="20"/>
        <end position="31"/>
    </location>
</feature>
<feature type="compositionally biased region" description="Basic and acidic residues" evidence="3">
    <location>
        <begin position="100"/>
        <end position="126"/>
    </location>
</feature>
<dbReference type="SUPFAM" id="SSF52540">
    <property type="entry name" value="P-loop containing nucleoside triphosphate hydrolases"/>
    <property type="match status" value="1"/>
</dbReference>
<feature type="compositionally biased region" description="Low complexity" evidence="3">
    <location>
        <begin position="281"/>
        <end position="300"/>
    </location>
</feature>
<dbReference type="STRING" id="1882483.A0A317XGQ1"/>
<dbReference type="GO" id="GO:0005524">
    <property type="term" value="F:ATP binding"/>
    <property type="evidence" value="ECO:0007669"/>
    <property type="project" value="UniProtKB-KW"/>
</dbReference>
<dbReference type="InterPro" id="IPR027417">
    <property type="entry name" value="P-loop_NTPase"/>
</dbReference>
<dbReference type="GO" id="GO:0043138">
    <property type="term" value="F:3'-5' DNA helicase activity"/>
    <property type="evidence" value="ECO:0007669"/>
    <property type="project" value="TreeGrafter"/>
</dbReference>
<feature type="region of interest" description="Disordered" evidence="3">
    <location>
        <begin position="72"/>
        <end position="126"/>
    </location>
</feature>
<feature type="compositionally biased region" description="Gly residues" evidence="3">
    <location>
        <begin position="1508"/>
        <end position="1519"/>
    </location>
</feature>
<dbReference type="EMBL" id="KZ819207">
    <property type="protein sequence ID" value="PWY97459.1"/>
    <property type="molecule type" value="Genomic_DNA"/>
</dbReference>
<dbReference type="Proteomes" id="UP000246740">
    <property type="component" value="Unassembled WGS sequence"/>
</dbReference>
<dbReference type="InterPro" id="IPR014939">
    <property type="entry name" value="CDT1_Gemini-bd-like"/>
</dbReference>
<feature type="compositionally biased region" description="Low complexity" evidence="3">
    <location>
        <begin position="225"/>
        <end position="239"/>
    </location>
</feature>
<dbReference type="GO" id="GO:0036297">
    <property type="term" value="P:interstrand cross-link repair"/>
    <property type="evidence" value="ECO:0007669"/>
    <property type="project" value="TreeGrafter"/>
</dbReference>
<dbReference type="CDD" id="cd17923">
    <property type="entry name" value="DEXHc_Hrq1-like"/>
    <property type="match status" value="1"/>
</dbReference>
<dbReference type="Pfam" id="PF00270">
    <property type="entry name" value="DEAD"/>
    <property type="match status" value="1"/>
</dbReference>
<proteinExistence type="predicted"/>
<dbReference type="InterPro" id="IPR014001">
    <property type="entry name" value="Helicase_ATP-bd"/>
</dbReference>
<evidence type="ECO:0000256" key="2">
    <source>
        <dbReference type="ARBA" id="ARBA00022840"/>
    </source>
</evidence>
<dbReference type="InterPro" id="IPR036390">
    <property type="entry name" value="WH_DNA-bd_sf"/>
</dbReference>
<feature type="region of interest" description="Disordered" evidence="3">
    <location>
        <begin position="518"/>
        <end position="547"/>
    </location>
</feature>
<dbReference type="Pfam" id="PF22982">
    <property type="entry name" value="WHD_HRQ1"/>
    <property type="match status" value="1"/>
</dbReference>
<keyword evidence="6" id="KW-0378">Hydrolase</keyword>
<name>A0A317XGQ1_9BASI</name>
<organism evidence="6 7">
    <name type="scientific">Testicularia cyperi</name>
    <dbReference type="NCBI Taxonomy" id="1882483"/>
    <lineage>
        <taxon>Eukaryota</taxon>
        <taxon>Fungi</taxon>
        <taxon>Dikarya</taxon>
        <taxon>Basidiomycota</taxon>
        <taxon>Ustilaginomycotina</taxon>
        <taxon>Ustilaginomycetes</taxon>
        <taxon>Ustilaginales</taxon>
        <taxon>Anthracoideaceae</taxon>
        <taxon>Testicularia</taxon>
    </lineage>
</organism>
<sequence>MPKLIRKGQRILHQRTQARQQDRAPRTRHDLSVALSSAEERRSGPDLLATQSEGLAGADKQNEAVPLFLGRESQTPAPSHGQGWLDDEPEHDARSIPAHRQSDSDTAARSDPTELPSETRRMAASRRVADAVEQARLRNFVSRINTSTVQRRAVTPPNNLGSPPAHALLTSPSFTQVVGHRARSVVVKPEPEIIEIKSEDEDEDDEIQIIEPPVTRIGKANNTFSPATSARRAASTPGSGWRGAPNSLGSTLPLQSNDEAGPSTPPPIESGKQQGRRQVRAATASATSSTATGSEAGLASISDPSEGGNREGSVASTATGIDIIRDRPVLKREEPWPEHFLDLERTFRAINTVYSFCSARKHMATTYDTIKSSVEGLTKKPLQIFDIAQIKSLCPDLIHFAYVEHDMLQVHVDSRSNAEDPASNTVRRPSRSWSERRDDVYEQTAEAIDRADAPMVDAAGFPTSGGGFQDVADADVQGGLQGPLLPPAELELQKLKGKERARDEYVLLFEFNDGTLQGAKATARGRPGRPGPRRGPNRDGLPGKVKRNPKLYAIPSTASMMKLINKRNFKFEQAVLELLAACKAKDEDPVQLLLDAAHDHVPLNPETAERAQGETPQKKRIRLEFLMQNPEHRPSISSVIEEMRAAEWWKDQVVPGGHKVFDARQAKTGQLEYLLSQAVVNALYATHGIEEFYSHQAESLNALHQGKNVIVSTSTSSGKSLIYQLPVLGALEVDGESTAMFIFPTKALAQDQRRSLQDLLSNCEGLEGAIVATYDGDTDRELRKDIRERASVIFTNPDMLHQAILPAEDVWRRFLRNLRYVVVDELHIYNGLFGAHVSFIMRRLRRICNALGNDRVQFVSCSATVANPRQHMQTLFGVEDVHVVTEDGSPAGRKEWLIWNPPYIDETDPAQGRVSSYAEVSKVFRHLIQRGVRTIIFTKVRRTCEIVMRQVRNDLLLEDRPDVANKVMSYRSGYSPQDRRKIEQDMFKGQLLGIVATSALELGIDIGSLDAVIMLGFPYSISSLRQQAGRAGRRLKDSLSVLIGDPWPMDQHYMHYPDEIFVQPDAALSVDLGNDFILEGHLQCAAEEMPITIEDDKQYFGDHLESLCKMRLEPDGSGFYYCREELRPNPSRDVAIRGARQETYCYIDDTPGRSGGAQVMEEVEIERAIFEAFEGAVFMHQGLSYLCREINHDTRIARMVQADVNYHTRPRDHTDTDAMETYRIRRLRDSPYLAYYGKVTIASYVWGYFKVDRRANILDAVEVDTPPYIRHTRGLWIDVPLWIIEAMTDKRINAAAAIHAAEHALLSLTPLFVVSIAGDVRTECKIAEKEYAAKPSSRKRPARLIFYDMPGQNGGVCTKAFEHLDSLIRIAISVIEACPCNEGCPSCVTSQTCAHANLVTSKVGALGVLRGIVGREPFDPDLEIQNEPGIAPSQLNERETVHSTIQEATPVRVARELGSVAVEDVDEVLPPSLQALTQRAVAAAQRGEISGPGGQQHHLNSDLPGPSGRNGTGPGGGFLPGKSMLFQE</sequence>
<dbReference type="CDD" id="cd18797">
    <property type="entry name" value="SF2_C_Hrq"/>
    <property type="match status" value="1"/>
</dbReference>
<feature type="region of interest" description="Disordered" evidence="3">
    <location>
        <begin position="214"/>
        <end position="319"/>
    </location>
</feature>
<dbReference type="InterPro" id="IPR018973">
    <property type="entry name" value="MZB"/>
</dbReference>
<feature type="domain" description="Helicase C-terminal" evidence="5">
    <location>
        <begin position="919"/>
        <end position="1097"/>
    </location>
</feature>
<dbReference type="InParanoid" id="A0A317XGQ1"/>
<keyword evidence="2" id="KW-0067">ATP-binding</keyword>
<dbReference type="Gene3D" id="3.40.50.300">
    <property type="entry name" value="P-loop containing nucleotide triphosphate hydrolases"/>
    <property type="match status" value="2"/>
</dbReference>
<evidence type="ECO:0000259" key="4">
    <source>
        <dbReference type="PROSITE" id="PS51192"/>
    </source>
</evidence>
<dbReference type="PANTHER" id="PTHR47957:SF3">
    <property type="entry name" value="ATP-DEPENDENT HELICASE HRQ1"/>
    <property type="match status" value="1"/>
</dbReference>
<feature type="region of interest" description="Disordered" evidence="3">
    <location>
        <begin position="414"/>
        <end position="438"/>
    </location>
</feature>
<keyword evidence="7" id="KW-1185">Reference proteome</keyword>
<evidence type="ECO:0000313" key="6">
    <source>
        <dbReference type="EMBL" id="PWY97459.1"/>
    </source>
</evidence>